<dbReference type="InterPro" id="IPR049874">
    <property type="entry name" value="ROK_cs"/>
</dbReference>
<comment type="similarity">
    <text evidence="2">Belongs to the ROK (NagC/XylR) family.</text>
</comment>
<dbReference type="GO" id="GO:0005524">
    <property type="term" value="F:ATP binding"/>
    <property type="evidence" value="ECO:0007669"/>
    <property type="project" value="UniProtKB-KW"/>
</dbReference>
<sequence>MPTFAAVEGGGTTFVAAIAAGEPLEIVERAEFPTTCTPSDTLIPVAEWLAARTYDALGVACFGPVDLDKNSPTWGFVTTTPKAGWQQTDVVGPLKALGDVPVAFDTDVNAPALEEFRHFARPGETSCAYVTLGTGIGVGLVINGRPVKGLVHPEGGHVPVFKKPGDSYGGVATNPHPWSLEGQCCSRAISERAGVPVEQLKDLPDDAEVWSDVAWMIGSLCANLICMVSPERIVLSGGVMQRLSLFPKIRKATQEILNGYIQHPRVTGEGPDGIDGLIVPSERGNNAGIWGAVALAQEAYGTAGSS</sequence>
<dbReference type="EC" id="2.7.1.4" evidence="11"/>
<evidence type="ECO:0000256" key="3">
    <source>
        <dbReference type="ARBA" id="ARBA00022679"/>
    </source>
</evidence>
<evidence type="ECO:0000313" key="14">
    <source>
        <dbReference type="EMBL" id="CAD8839566.1"/>
    </source>
</evidence>
<dbReference type="Gene3D" id="3.30.420.40">
    <property type="match status" value="2"/>
</dbReference>
<dbReference type="SUPFAM" id="SSF53067">
    <property type="entry name" value="Actin-like ATPase domain"/>
    <property type="match status" value="1"/>
</dbReference>
<keyword evidence="7" id="KW-0862">Zinc</keyword>
<dbReference type="PROSITE" id="PS01125">
    <property type="entry name" value="ROK"/>
    <property type="match status" value="1"/>
</dbReference>
<evidence type="ECO:0000256" key="9">
    <source>
        <dbReference type="ARBA" id="ARBA00022842"/>
    </source>
</evidence>
<dbReference type="InterPro" id="IPR043129">
    <property type="entry name" value="ATPase_NBD"/>
</dbReference>
<evidence type="ECO:0000256" key="7">
    <source>
        <dbReference type="ARBA" id="ARBA00022833"/>
    </source>
</evidence>
<dbReference type="GO" id="GO:0046872">
    <property type="term" value="F:metal ion binding"/>
    <property type="evidence" value="ECO:0007669"/>
    <property type="project" value="UniProtKB-KW"/>
</dbReference>
<evidence type="ECO:0000256" key="6">
    <source>
        <dbReference type="ARBA" id="ARBA00022777"/>
    </source>
</evidence>
<comment type="catalytic activity">
    <reaction evidence="12">
        <text>D-fructose + ATP = D-fructose 6-phosphate + ADP + H(+)</text>
        <dbReference type="Rhea" id="RHEA:16125"/>
        <dbReference type="ChEBI" id="CHEBI:15378"/>
        <dbReference type="ChEBI" id="CHEBI:30616"/>
        <dbReference type="ChEBI" id="CHEBI:37721"/>
        <dbReference type="ChEBI" id="CHEBI:61527"/>
        <dbReference type="ChEBI" id="CHEBI:456216"/>
        <dbReference type="EC" id="2.7.1.4"/>
    </reaction>
</comment>
<reference evidence="13" key="1">
    <citation type="submission" date="2021-01" db="EMBL/GenBank/DDBJ databases">
        <authorList>
            <person name="Corre E."/>
            <person name="Pelletier E."/>
            <person name="Niang G."/>
            <person name="Scheremetjew M."/>
            <person name="Finn R."/>
            <person name="Kale V."/>
            <person name="Holt S."/>
            <person name="Cochrane G."/>
            <person name="Meng A."/>
            <person name="Brown T."/>
            <person name="Cohen L."/>
        </authorList>
    </citation>
    <scope>NUCLEOTIDE SEQUENCE</scope>
</reference>
<keyword evidence="6" id="KW-0418">Kinase</keyword>
<dbReference type="Pfam" id="PF00480">
    <property type="entry name" value="ROK"/>
    <property type="match status" value="1"/>
</dbReference>
<evidence type="ECO:0000256" key="8">
    <source>
        <dbReference type="ARBA" id="ARBA00022840"/>
    </source>
</evidence>
<comment type="cofactor">
    <cofactor evidence="1">
        <name>Mg(2+)</name>
        <dbReference type="ChEBI" id="CHEBI:18420"/>
    </cofactor>
</comment>
<dbReference type="EMBL" id="HBFQ01019811">
    <property type="protein sequence ID" value="CAD8839566.1"/>
    <property type="molecule type" value="Transcribed_RNA"/>
</dbReference>
<accession>A0A6T8WL15</accession>
<dbReference type="PANTHER" id="PTHR42742:SF3">
    <property type="entry name" value="FRUCTOKINASE"/>
    <property type="match status" value="1"/>
</dbReference>
<evidence type="ECO:0000256" key="12">
    <source>
        <dbReference type="ARBA" id="ARBA00048451"/>
    </source>
</evidence>
<evidence type="ECO:0000256" key="5">
    <source>
        <dbReference type="ARBA" id="ARBA00022741"/>
    </source>
</evidence>
<keyword evidence="8" id="KW-0067">ATP-binding</keyword>
<organism evidence="13">
    <name type="scientific">Noctiluca scintillans</name>
    <name type="common">Sea sparkle</name>
    <name type="synonym">Red tide dinoflagellate</name>
    <dbReference type="NCBI Taxonomy" id="2966"/>
    <lineage>
        <taxon>Eukaryota</taxon>
        <taxon>Sar</taxon>
        <taxon>Alveolata</taxon>
        <taxon>Dinophyceae</taxon>
        <taxon>Noctilucales</taxon>
        <taxon>Noctilucaceae</taxon>
        <taxon>Noctiluca</taxon>
    </lineage>
</organism>
<evidence type="ECO:0000313" key="13">
    <source>
        <dbReference type="EMBL" id="CAD8839565.1"/>
    </source>
</evidence>
<keyword evidence="4" id="KW-0479">Metal-binding</keyword>
<protein>
    <recommendedName>
        <fullName evidence="11">fructokinase</fullName>
        <ecNumber evidence="11">2.7.1.4</ecNumber>
    </recommendedName>
</protein>
<keyword evidence="10" id="KW-0119">Carbohydrate metabolism</keyword>
<proteinExistence type="inferred from homology"/>
<dbReference type="EMBL" id="HBFQ01019810">
    <property type="protein sequence ID" value="CAD8839565.1"/>
    <property type="molecule type" value="Transcribed_RNA"/>
</dbReference>
<evidence type="ECO:0000256" key="2">
    <source>
        <dbReference type="ARBA" id="ARBA00006479"/>
    </source>
</evidence>
<dbReference type="CDD" id="cd24067">
    <property type="entry name" value="ASKHA_NBD_ROK_BsFRK-like"/>
    <property type="match status" value="1"/>
</dbReference>
<keyword evidence="3" id="KW-0808">Transferase</keyword>
<gene>
    <name evidence="13" type="ORF">NSCI0253_LOCUS13913</name>
    <name evidence="14" type="ORF">NSCI0253_LOCUS13914</name>
</gene>
<dbReference type="InterPro" id="IPR051804">
    <property type="entry name" value="Carb_Metab_Reg_Kinase/Isom"/>
</dbReference>
<dbReference type="AlphaFoldDB" id="A0A6T8WL15"/>
<evidence type="ECO:0000256" key="11">
    <source>
        <dbReference type="ARBA" id="ARBA00038887"/>
    </source>
</evidence>
<evidence type="ECO:0000256" key="1">
    <source>
        <dbReference type="ARBA" id="ARBA00001946"/>
    </source>
</evidence>
<dbReference type="FunFam" id="3.30.420.40:FF:000153">
    <property type="entry name" value="Putative fructokinase"/>
    <property type="match status" value="1"/>
</dbReference>
<evidence type="ECO:0000256" key="4">
    <source>
        <dbReference type="ARBA" id="ARBA00022723"/>
    </source>
</evidence>
<dbReference type="GO" id="GO:0008865">
    <property type="term" value="F:fructokinase activity"/>
    <property type="evidence" value="ECO:0007669"/>
    <property type="project" value="UniProtKB-EC"/>
</dbReference>
<keyword evidence="5" id="KW-0547">Nucleotide-binding</keyword>
<name>A0A6T8WL15_NOCSC</name>
<keyword evidence="9" id="KW-0460">Magnesium</keyword>
<evidence type="ECO:0000256" key="10">
    <source>
        <dbReference type="ARBA" id="ARBA00023277"/>
    </source>
</evidence>
<dbReference type="InterPro" id="IPR000600">
    <property type="entry name" value="ROK"/>
</dbReference>
<dbReference type="PANTHER" id="PTHR42742">
    <property type="entry name" value="TRANSCRIPTIONAL REPRESSOR MPRA"/>
    <property type="match status" value="1"/>
</dbReference>